<gene>
    <name evidence="2" type="ORF">E6H04_00300</name>
</gene>
<evidence type="ECO:0000313" key="3">
    <source>
        <dbReference type="Proteomes" id="UP000320048"/>
    </source>
</evidence>
<dbReference type="PANTHER" id="PTHR43372">
    <property type="entry name" value="FATTY-ACID AMIDE HYDROLASE"/>
    <property type="match status" value="1"/>
</dbReference>
<organism evidence="2 3">
    <name type="scientific">Candidatus Segetimicrobium genomatis</name>
    <dbReference type="NCBI Taxonomy" id="2569760"/>
    <lineage>
        <taxon>Bacteria</taxon>
        <taxon>Bacillati</taxon>
        <taxon>Candidatus Sysuimicrobiota</taxon>
        <taxon>Candidatus Sysuimicrobiia</taxon>
        <taxon>Candidatus Sysuimicrobiales</taxon>
        <taxon>Candidatus Segetimicrobiaceae</taxon>
        <taxon>Candidatus Segetimicrobium</taxon>
    </lineage>
</organism>
<dbReference type="InterPro" id="IPR036928">
    <property type="entry name" value="AS_sf"/>
</dbReference>
<dbReference type="Pfam" id="PF01425">
    <property type="entry name" value="Amidase"/>
    <property type="match status" value="1"/>
</dbReference>
<sequence>MATDELCWTPGTELARMVRAKDVSPVDIVEAFLERIARINPRINAYCTVTADQARAAARAAEAAAGRGERLGPLHGVPFSLKDLTPTKGIRTTMGSKIFEHAVPQEDAVLAARLRDAGGILLGK</sequence>
<dbReference type="Proteomes" id="UP000320048">
    <property type="component" value="Unassembled WGS sequence"/>
</dbReference>
<name>A0A537JN41_9BACT</name>
<dbReference type="AlphaFoldDB" id="A0A537JN41"/>
<dbReference type="GO" id="GO:0012505">
    <property type="term" value="C:endomembrane system"/>
    <property type="evidence" value="ECO:0007669"/>
    <property type="project" value="TreeGrafter"/>
</dbReference>
<dbReference type="InterPro" id="IPR052739">
    <property type="entry name" value="FAAH2"/>
</dbReference>
<evidence type="ECO:0000259" key="1">
    <source>
        <dbReference type="Pfam" id="PF01425"/>
    </source>
</evidence>
<proteinExistence type="predicted"/>
<feature type="domain" description="Amidase" evidence="1">
    <location>
        <begin position="27"/>
        <end position="124"/>
    </location>
</feature>
<dbReference type="SUPFAM" id="SSF75304">
    <property type="entry name" value="Amidase signature (AS) enzymes"/>
    <property type="match status" value="1"/>
</dbReference>
<dbReference type="EMBL" id="VBAO01000009">
    <property type="protein sequence ID" value="TMI84978.1"/>
    <property type="molecule type" value="Genomic_DNA"/>
</dbReference>
<accession>A0A537JN41</accession>
<feature type="non-terminal residue" evidence="2">
    <location>
        <position position="124"/>
    </location>
</feature>
<dbReference type="Gene3D" id="3.90.1300.10">
    <property type="entry name" value="Amidase signature (AS) domain"/>
    <property type="match status" value="1"/>
</dbReference>
<dbReference type="InterPro" id="IPR023631">
    <property type="entry name" value="Amidase_dom"/>
</dbReference>
<reference evidence="2 3" key="1">
    <citation type="journal article" date="2019" name="Nat. Microbiol.">
        <title>Mediterranean grassland soil C-N compound turnover is dependent on rainfall and depth, and is mediated by genomically divergent microorganisms.</title>
        <authorList>
            <person name="Diamond S."/>
            <person name="Andeer P.F."/>
            <person name="Li Z."/>
            <person name="Crits-Christoph A."/>
            <person name="Burstein D."/>
            <person name="Anantharaman K."/>
            <person name="Lane K.R."/>
            <person name="Thomas B.C."/>
            <person name="Pan C."/>
            <person name="Northen T.R."/>
            <person name="Banfield J.F."/>
        </authorList>
    </citation>
    <scope>NUCLEOTIDE SEQUENCE [LARGE SCALE GENOMIC DNA]</scope>
    <source>
        <strain evidence="2">NP_7</strain>
    </source>
</reference>
<evidence type="ECO:0000313" key="2">
    <source>
        <dbReference type="EMBL" id="TMI84978.1"/>
    </source>
</evidence>
<protein>
    <recommendedName>
        <fullName evidence="1">Amidase domain-containing protein</fullName>
    </recommendedName>
</protein>
<dbReference type="PANTHER" id="PTHR43372:SF4">
    <property type="entry name" value="FATTY-ACID AMIDE HYDROLASE 2"/>
    <property type="match status" value="1"/>
</dbReference>
<comment type="caution">
    <text evidence="2">The sequence shown here is derived from an EMBL/GenBank/DDBJ whole genome shotgun (WGS) entry which is preliminary data.</text>
</comment>